<sequence length="74" mass="8547">MIRRRWGSFSVRLKRWAWQFICSNLISPRLSESLQVSCYSWITAPSESQPLLPSSLDMLQGPSTFRFCLSPPVI</sequence>
<organism evidence="1 2">
    <name type="scientific">Macrophomina phaseolina</name>
    <dbReference type="NCBI Taxonomy" id="35725"/>
    <lineage>
        <taxon>Eukaryota</taxon>
        <taxon>Fungi</taxon>
        <taxon>Dikarya</taxon>
        <taxon>Ascomycota</taxon>
        <taxon>Pezizomycotina</taxon>
        <taxon>Dothideomycetes</taxon>
        <taxon>Dothideomycetes incertae sedis</taxon>
        <taxon>Botryosphaeriales</taxon>
        <taxon>Botryosphaeriaceae</taxon>
        <taxon>Macrophomina</taxon>
    </lineage>
</organism>
<dbReference type="EMBL" id="JAGTJR010000001">
    <property type="protein sequence ID" value="KAH7064812.1"/>
    <property type="molecule type" value="Genomic_DNA"/>
</dbReference>
<gene>
    <name evidence="1" type="ORF">B0J12DRAFT_638068</name>
</gene>
<keyword evidence="2" id="KW-1185">Reference proteome</keyword>
<dbReference type="Proteomes" id="UP000774617">
    <property type="component" value="Unassembled WGS sequence"/>
</dbReference>
<evidence type="ECO:0008006" key="3">
    <source>
        <dbReference type="Google" id="ProtNLM"/>
    </source>
</evidence>
<accession>A0ABQ8GWU2</accession>
<name>A0ABQ8GWU2_9PEZI</name>
<comment type="caution">
    <text evidence="1">The sequence shown here is derived from an EMBL/GenBank/DDBJ whole genome shotgun (WGS) entry which is preliminary data.</text>
</comment>
<reference evidence="1 2" key="1">
    <citation type="journal article" date="2021" name="Nat. Commun.">
        <title>Genetic determinants of endophytism in the Arabidopsis root mycobiome.</title>
        <authorList>
            <person name="Mesny F."/>
            <person name="Miyauchi S."/>
            <person name="Thiergart T."/>
            <person name="Pickel B."/>
            <person name="Atanasova L."/>
            <person name="Karlsson M."/>
            <person name="Huettel B."/>
            <person name="Barry K.W."/>
            <person name="Haridas S."/>
            <person name="Chen C."/>
            <person name="Bauer D."/>
            <person name="Andreopoulos W."/>
            <person name="Pangilinan J."/>
            <person name="LaButti K."/>
            <person name="Riley R."/>
            <person name="Lipzen A."/>
            <person name="Clum A."/>
            <person name="Drula E."/>
            <person name="Henrissat B."/>
            <person name="Kohler A."/>
            <person name="Grigoriev I.V."/>
            <person name="Martin F.M."/>
            <person name="Hacquard S."/>
        </authorList>
    </citation>
    <scope>NUCLEOTIDE SEQUENCE [LARGE SCALE GENOMIC DNA]</scope>
    <source>
        <strain evidence="1 2">MPI-SDFR-AT-0080</strain>
    </source>
</reference>
<proteinExistence type="predicted"/>
<protein>
    <recommendedName>
        <fullName evidence="3">Secreted protein</fullName>
    </recommendedName>
</protein>
<evidence type="ECO:0000313" key="1">
    <source>
        <dbReference type="EMBL" id="KAH7064812.1"/>
    </source>
</evidence>
<evidence type="ECO:0000313" key="2">
    <source>
        <dbReference type="Proteomes" id="UP000774617"/>
    </source>
</evidence>